<dbReference type="OrthoDB" id="9812409at2"/>
<protein>
    <submittedName>
        <fullName evidence="3">DUF4126 family protein</fullName>
    </submittedName>
</protein>
<accession>A0A3M9MYG8</accession>
<reference evidence="3 4" key="1">
    <citation type="submission" date="2018-11" db="EMBL/GenBank/DDBJ databases">
        <title>Rufibacter latericius sp. nov., isolated from water in Baiyang Lake.</title>
        <authorList>
            <person name="Yang Y."/>
        </authorList>
    </citation>
    <scope>NUCLEOTIDE SEQUENCE [LARGE SCALE GENOMIC DNA]</scope>
    <source>
        <strain evidence="3 4">R-22-1c-1</strain>
    </source>
</reference>
<evidence type="ECO:0000313" key="4">
    <source>
        <dbReference type="Proteomes" id="UP000272117"/>
    </source>
</evidence>
<dbReference type="AlphaFoldDB" id="A0A3M9MYG8"/>
<keyword evidence="1" id="KW-0472">Membrane</keyword>
<dbReference type="Proteomes" id="UP000272117">
    <property type="component" value="Unassembled WGS sequence"/>
</dbReference>
<evidence type="ECO:0000256" key="1">
    <source>
        <dbReference type="SAM" id="Phobius"/>
    </source>
</evidence>
<comment type="caution">
    <text evidence="3">The sequence shown here is derived from an EMBL/GenBank/DDBJ whole genome shotgun (WGS) entry which is preliminary data.</text>
</comment>
<feature type="transmembrane region" description="Helical" evidence="1">
    <location>
        <begin position="105"/>
        <end position="127"/>
    </location>
</feature>
<proteinExistence type="predicted"/>
<dbReference type="RefSeq" id="WP_123125790.1">
    <property type="nucleotide sequence ID" value="NZ_RJJD01000002.1"/>
</dbReference>
<evidence type="ECO:0000259" key="2">
    <source>
        <dbReference type="Pfam" id="PF13548"/>
    </source>
</evidence>
<dbReference type="Pfam" id="PF13548">
    <property type="entry name" value="DUF4126"/>
    <property type="match status" value="1"/>
</dbReference>
<gene>
    <name evidence="3" type="ORF">EFB08_04805</name>
</gene>
<keyword evidence="1" id="KW-0812">Transmembrane</keyword>
<keyword evidence="1" id="KW-1133">Transmembrane helix</keyword>
<feature type="domain" description="DUF4126" evidence="2">
    <location>
        <begin position="12"/>
        <end position="159"/>
    </location>
</feature>
<dbReference type="EMBL" id="RJJD01000002">
    <property type="protein sequence ID" value="RNI30574.1"/>
    <property type="molecule type" value="Genomic_DNA"/>
</dbReference>
<name>A0A3M9MYG8_9BACT</name>
<keyword evidence="4" id="KW-1185">Reference proteome</keyword>
<sequence length="160" mass="16632">MNLTPSTSNQKALALGAVAGMRAMTAPAILSDHFAESPSLLLDGSNMNYFQKSGVATGMKVLAVAELIGDKLPFTPKRIIPMQLIPRVFSGALVGAAIAESNGDSKITGGLLGVVGALASTYAFFYLRKKLRKATGLPDAAFALMEDALALKMGTAALKM</sequence>
<evidence type="ECO:0000313" key="3">
    <source>
        <dbReference type="EMBL" id="RNI30574.1"/>
    </source>
</evidence>
<organism evidence="3 4">
    <name type="scientific">Rufibacter latericius</name>
    <dbReference type="NCBI Taxonomy" id="2487040"/>
    <lineage>
        <taxon>Bacteria</taxon>
        <taxon>Pseudomonadati</taxon>
        <taxon>Bacteroidota</taxon>
        <taxon>Cytophagia</taxon>
        <taxon>Cytophagales</taxon>
        <taxon>Hymenobacteraceae</taxon>
        <taxon>Rufibacter</taxon>
    </lineage>
</organism>
<dbReference type="InterPro" id="IPR025196">
    <property type="entry name" value="DUF4126"/>
</dbReference>